<evidence type="ECO:0000259" key="4">
    <source>
        <dbReference type="PROSITE" id="PS50112"/>
    </source>
</evidence>
<evidence type="ECO:0000256" key="3">
    <source>
        <dbReference type="ARBA" id="ARBA00022991"/>
    </source>
</evidence>
<dbReference type="NCBIfam" id="TIGR00229">
    <property type="entry name" value="sensory_box"/>
    <property type="match status" value="1"/>
</dbReference>
<keyword evidence="7" id="KW-0223">Dioxygenase</keyword>
<dbReference type="InterPro" id="IPR000700">
    <property type="entry name" value="PAS-assoc_C"/>
</dbReference>
<dbReference type="CDD" id="cd00130">
    <property type="entry name" value="PAS"/>
    <property type="match status" value="1"/>
</dbReference>
<dbReference type="AlphaFoldDB" id="A0A081L9X0"/>
<dbReference type="SMART" id="SM00091">
    <property type="entry name" value="PAS"/>
    <property type="match status" value="1"/>
</dbReference>
<dbReference type="RefSeq" id="WP_034322544.1">
    <property type="nucleotide sequence ID" value="NZ_JOTP01000013.1"/>
</dbReference>
<dbReference type="SUPFAM" id="SSF52091">
    <property type="entry name" value="SpoIIaa-like"/>
    <property type="match status" value="1"/>
</dbReference>
<dbReference type="InterPro" id="IPR002645">
    <property type="entry name" value="STAS_dom"/>
</dbReference>
<dbReference type="InterPro" id="IPR000014">
    <property type="entry name" value="PAS"/>
</dbReference>
<organism evidence="7 8">
    <name type="scientific">Bacillus zhangzhouensis</name>
    <dbReference type="NCBI Taxonomy" id="1178540"/>
    <lineage>
        <taxon>Bacteria</taxon>
        <taxon>Bacillati</taxon>
        <taxon>Bacillota</taxon>
        <taxon>Bacilli</taxon>
        <taxon>Bacillales</taxon>
        <taxon>Bacillaceae</taxon>
        <taxon>Bacillus</taxon>
    </lineage>
</organism>
<keyword evidence="2" id="KW-0288">FMN</keyword>
<dbReference type="Gene3D" id="3.30.450.20">
    <property type="entry name" value="PAS domain"/>
    <property type="match status" value="1"/>
</dbReference>
<reference evidence="7 8" key="1">
    <citation type="submission" date="2012-09" db="EMBL/GenBank/DDBJ databases">
        <title>Genome Sequence of Bacillus sp. DW5-4.</title>
        <authorList>
            <person name="Lai Q."/>
            <person name="Liu Y."/>
            <person name="Shao Z."/>
        </authorList>
    </citation>
    <scope>NUCLEOTIDE SEQUENCE [LARGE SCALE GENOMIC DNA]</scope>
    <source>
        <strain evidence="7 8">DW5-4</strain>
    </source>
</reference>
<sequence>MVSSNIFGLQKQLELIKKALDHARIGVVITDPSLEDNPIVYVNHGFTQMTGYKPDEILGRNCRFLQGKDTDQEQLDLIRHGIQNKTPITTQLKNYKKDGTFFWNELNIDPLYIEQDDKTFFIGFQKDITKQKEYEQLLEDSLKEVTSLSTPIVPIKNGVSALPLIGKLSEERFDAIVAKLTCILDDSKDDYLIVDLSGLIDVDDSVASRIFKLHHLLSLTGTELIITGIKPQLAMKMKDLDTDFQHTITYLTVKEAIKGLPLAENPV</sequence>
<proteinExistence type="predicted"/>
<keyword evidence="7" id="KW-0560">Oxidoreductase</keyword>
<keyword evidence="8" id="KW-1185">Reference proteome</keyword>
<dbReference type="CDD" id="cd07041">
    <property type="entry name" value="STAS_RsbR_RsbS_like"/>
    <property type="match status" value="1"/>
</dbReference>
<dbReference type="PROSITE" id="PS50801">
    <property type="entry name" value="STAS"/>
    <property type="match status" value="1"/>
</dbReference>
<dbReference type="GO" id="GO:0051213">
    <property type="term" value="F:dioxygenase activity"/>
    <property type="evidence" value="ECO:0007669"/>
    <property type="project" value="UniProtKB-KW"/>
</dbReference>
<feature type="domain" description="STAS" evidence="6">
    <location>
        <begin position="149"/>
        <end position="260"/>
    </location>
</feature>
<feature type="domain" description="PAC" evidence="5">
    <location>
        <begin position="88"/>
        <end position="140"/>
    </location>
</feature>
<evidence type="ECO:0000313" key="8">
    <source>
        <dbReference type="Proteomes" id="UP000028091"/>
    </source>
</evidence>
<name>A0A081L9X0_9BACI</name>
<dbReference type="InterPro" id="IPR036513">
    <property type="entry name" value="STAS_dom_sf"/>
</dbReference>
<evidence type="ECO:0000256" key="2">
    <source>
        <dbReference type="ARBA" id="ARBA00022643"/>
    </source>
</evidence>
<dbReference type="PANTHER" id="PTHR47429:SF2">
    <property type="entry name" value="PROTEIN TWIN LOV 1"/>
    <property type="match status" value="1"/>
</dbReference>
<dbReference type="SMART" id="SM00086">
    <property type="entry name" value="PAC"/>
    <property type="match status" value="1"/>
</dbReference>
<dbReference type="Gene3D" id="3.30.750.24">
    <property type="entry name" value="STAS domain"/>
    <property type="match status" value="1"/>
</dbReference>
<dbReference type="InterPro" id="IPR001610">
    <property type="entry name" value="PAC"/>
</dbReference>
<evidence type="ECO:0000259" key="5">
    <source>
        <dbReference type="PROSITE" id="PS50113"/>
    </source>
</evidence>
<protein>
    <submittedName>
        <fullName evidence="7">Biphenyl 2,3-dioxygenase</fullName>
    </submittedName>
</protein>
<dbReference type="EMBL" id="JOTP01000013">
    <property type="protein sequence ID" value="KEP26046.1"/>
    <property type="molecule type" value="Genomic_DNA"/>
</dbReference>
<dbReference type="Pfam" id="PF01740">
    <property type="entry name" value="STAS"/>
    <property type="match status" value="1"/>
</dbReference>
<dbReference type="PROSITE" id="PS50113">
    <property type="entry name" value="PAC"/>
    <property type="match status" value="1"/>
</dbReference>
<evidence type="ECO:0000259" key="6">
    <source>
        <dbReference type="PROSITE" id="PS50801"/>
    </source>
</evidence>
<feature type="domain" description="PAS" evidence="4">
    <location>
        <begin position="12"/>
        <end position="61"/>
    </location>
</feature>
<dbReference type="Pfam" id="PF13426">
    <property type="entry name" value="PAS_9"/>
    <property type="match status" value="1"/>
</dbReference>
<gene>
    <name evidence="7" type="ORF">BA70_04420</name>
</gene>
<keyword evidence="1" id="KW-0285">Flavoprotein</keyword>
<dbReference type="SUPFAM" id="SSF55785">
    <property type="entry name" value="PYP-like sensor domain (PAS domain)"/>
    <property type="match status" value="1"/>
</dbReference>
<keyword evidence="3" id="KW-0157">Chromophore</keyword>
<evidence type="ECO:0000313" key="7">
    <source>
        <dbReference type="EMBL" id="KEP26046.1"/>
    </source>
</evidence>
<comment type="caution">
    <text evidence="7">The sequence shown here is derived from an EMBL/GenBank/DDBJ whole genome shotgun (WGS) entry which is preliminary data.</text>
</comment>
<evidence type="ECO:0000256" key="1">
    <source>
        <dbReference type="ARBA" id="ARBA00022630"/>
    </source>
</evidence>
<dbReference type="OrthoDB" id="9812260at2"/>
<dbReference type="Proteomes" id="UP000028091">
    <property type="component" value="Unassembled WGS sequence"/>
</dbReference>
<accession>A0A081L9X0</accession>
<dbReference type="eggNOG" id="COG1366">
    <property type="taxonomic scope" value="Bacteria"/>
</dbReference>
<dbReference type="InterPro" id="IPR035965">
    <property type="entry name" value="PAS-like_dom_sf"/>
</dbReference>
<dbReference type="PROSITE" id="PS50112">
    <property type="entry name" value="PAS"/>
    <property type="match status" value="1"/>
</dbReference>
<dbReference type="PANTHER" id="PTHR47429">
    <property type="entry name" value="PROTEIN TWIN LOV 1"/>
    <property type="match status" value="1"/>
</dbReference>